<protein>
    <submittedName>
        <fullName evidence="1">Uncharacterized protein</fullName>
    </submittedName>
</protein>
<gene>
    <name evidence="1" type="ORF">L6452_13148</name>
</gene>
<evidence type="ECO:0000313" key="1">
    <source>
        <dbReference type="EMBL" id="KAI3733697.1"/>
    </source>
</evidence>
<comment type="caution">
    <text evidence="1">The sequence shown here is derived from an EMBL/GenBank/DDBJ whole genome shotgun (WGS) entry which is preliminary data.</text>
</comment>
<proteinExistence type="predicted"/>
<dbReference type="Proteomes" id="UP001055879">
    <property type="component" value="Linkage Group LG04"/>
</dbReference>
<sequence>MSQIVKQLQKALDYQLVGSSGLCDDASREVCDDDAVDEELSTSASSAQGSSISAINDLKSRLKKLYTLKGHVESVIELKGLDIENFEQSYSL</sequence>
<name>A0ACB9CHC4_ARCLA</name>
<evidence type="ECO:0000313" key="2">
    <source>
        <dbReference type="Proteomes" id="UP001055879"/>
    </source>
</evidence>
<organism evidence="1 2">
    <name type="scientific">Arctium lappa</name>
    <name type="common">Greater burdock</name>
    <name type="synonym">Lappa major</name>
    <dbReference type="NCBI Taxonomy" id="4217"/>
    <lineage>
        <taxon>Eukaryota</taxon>
        <taxon>Viridiplantae</taxon>
        <taxon>Streptophyta</taxon>
        <taxon>Embryophyta</taxon>
        <taxon>Tracheophyta</taxon>
        <taxon>Spermatophyta</taxon>
        <taxon>Magnoliopsida</taxon>
        <taxon>eudicotyledons</taxon>
        <taxon>Gunneridae</taxon>
        <taxon>Pentapetalae</taxon>
        <taxon>asterids</taxon>
        <taxon>campanulids</taxon>
        <taxon>Asterales</taxon>
        <taxon>Asteraceae</taxon>
        <taxon>Carduoideae</taxon>
        <taxon>Cardueae</taxon>
        <taxon>Arctiinae</taxon>
        <taxon>Arctium</taxon>
    </lineage>
</organism>
<accession>A0ACB9CHC4</accession>
<keyword evidence="2" id="KW-1185">Reference proteome</keyword>
<reference evidence="1 2" key="2">
    <citation type="journal article" date="2022" name="Mol. Ecol. Resour.">
        <title>The genomes of chicory, endive, great burdock and yacon provide insights into Asteraceae paleo-polyploidization history and plant inulin production.</title>
        <authorList>
            <person name="Fan W."/>
            <person name="Wang S."/>
            <person name="Wang H."/>
            <person name="Wang A."/>
            <person name="Jiang F."/>
            <person name="Liu H."/>
            <person name="Zhao H."/>
            <person name="Xu D."/>
            <person name="Zhang Y."/>
        </authorList>
    </citation>
    <scope>NUCLEOTIDE SEQUENCE [LARGE SCALE GENOMIC DNA]</scope>
    <source>
        <strain evidence="2">cv. Niubang</strain>
    </source>
</reference>
<reference evidence="2" key="1">
    <citation type="journal article" date="2022" name="Mol. Ecol. Resour.">
        <title>The genomes of chicory, endive, great burdock and yacon provide insights into Asteraceae palaeo-polyploidization history and plant inulin production.</title>
        <authorList>
            <person name="Fan W."/>
            <person name="Wang S."/>
            <person name="Wang H."/>
            <person name="Wang A."/>
            <person name="Jiang F."/>
            <person name="Liu H."/>
            <person name="Zhao H."/>
            <person name="Xu D."/>
            <person name="Zhang Y."/>
        </authorList>
    </citation>
    <scope>NUCLEOTIDE SEQUENCE [LARGE SCALE GENOMIC DNA]</scope>
    <source>
        <strain evidence="2">cv. Niubang</strain>
    </source>
</reference>
<dbReference type="EMBL" id="CM042050">
    <property type="protein sequence ID" value="KAI3733697.1"/>
    <property type="molecule type" value="Genomic_DNA"/>
</dbReference>